<dbReference type="Pfam" id="PF10294">
    <property type="entry name" value="Methyltransf_16"/>
    <property type="match status" value="1"/>
</dbReference>
<evidence type="ECO:0000313" key="3">
    <source>
        <dbReference type="EMBL" id="CAH1242719.1"/>
    </source>
</evidence>
<dbReference type="PANTHER" id="PTHR14614">
    <property type="entry name" value="HEPATOCELLULAR CARCINOMA-ASSOCIATED ANTIGEN"/>
    <property type="match status" value="1"/>
</dbReference>
<keyword evidence="4" id="KW-1185">Reference proteome</keyword>
<dbReference type="CDD" id="cd02440">
    <property type="entry name" value="AdoMet_MTases"/>
    <property type="match status" value="1"/>
</dbReference>
<dbReference type="OrthoDB" id="46564at2759"/>
<dbReference type="GO" id="GO:0008168">
    <property type="term" value="F:methyltransferase activity"/>
    <property type="evidence" value="ECO:0007669"/>
    <property type="project" value="UniProtKB-KW"/>
</dbReference>
<keyword evidence="1" id="KW-0489">Methyltransferase</keyword>
<reference evidence="3" key="1">
    <citation type="submission" date="2022-01" db="EMBL/GenBank/DDBJ databases">
        <authorList>
            <person name="Braso-Vives M."/>
        </authorList>
    </citation>
    <scope>NUCLEOTIDE SEQUENCE</scope>
</reference>
<dbReference type="GO" id="GO:0005829">
    <property type="term" value="C:cytosol"/>
    <property type="evidence" value="ECO:0007669"/>
    <property type="project" value="TreeGrafter"/>
</dbReference>
<dbReference type="EMBL" id="OV696698">
    <property type="protein sequence ID" value="CAH1242719.1"/>
    <property type="molecule type" value="Genomic_DNA"/>
</dbReference>
<evidence type="ECO:0000256" key="2">
    <source>
        <dbReference type="ARBA" id="ARBA00022691"/>
    </source>
</evidence>
<dbReference type="GO" id="GO:0032259">
    <property type="term" value="P:methylation"/>
    <property type="evidence" value="ECO:0007669"/>
    <property type="project" value="UniProtKB-KW"/>
</dbReference>
<dbReference type="InterPro" id="IPR029063">
    <property type="entry name" value="SAM-dependent_MTases_sf"/>
</dbReference>
<dbReference type="InterPro" id="IPR019410">
    <property type="entry name" value="Methyltransf_16"/>
</dbReference>
<gene>
    <name evidence="3" type="primary">METTL23</name>
    <name evidence="3" type="ORF">BLAG_LOCUS5984</name>
</gene>
<dbReference type="GO" id="GO:0032991">
    <property type="term" value="C:protein-containing complex"/>
    <property type="evidence" value="ECO:0007669"/>
    <property type="project" value="TreeGrafter"/>
</dbReference>
<dbReference type="Gene3D" id="3.40.50.150">
    <property type="entry name" value="Vaccinia Virus protein VP39"/>
    <property type="match status" value="1"/>
</dbReference>
<sequence>MKPLKGNEEERQADESKERKAWFREKTISINKVRVVIYEAPFDAKKEDDADNTGMRVWPAAQVLALHVLNHSEVARKSEGILELGAGAGVTGLLVAKACGRPAGVVMTDGEHHVLELTRRNIEANFNEDGRPSCEYLRWGENVGEFKDKFGTFDLVMATDVLYCPEALEPFFTTVKELMSSKPSAQLLVSHTNRSYVPHYKVRKAGSKCGFKCTDIPLQSIPGCAEMSRATAADPRHPLLQRMQVFRFTLKRIIKSDPSS</sequence>
<evidence type="ECO:0000256" key="1">
    <source>
        <dbReference type="ARBA" id="ARBA00022603"/>
    </source>
</evidence>
<dbReference type="AlphaFoldDB" id="A0A8J9YW43"/>
<organism evidence="3 4">
    <name type="scientific">Branchiostoma lanceolatum</name>
    <name type="common">Common lancelet</name>
    <name type="synonym">Amphioxus lanceolatum</name>
    <dbReference type="NCBI Taxonomy" id="7740"/>
    <lineage>
        <taxon>Eukaryota</taxon>
        <taxon>Metazoa</taxon>
        <taxon>Chordata</taxon>
        <taxon>Cephalochordata</taxon>
        <taxon>Leptocardii</taxon>
        <taxon>Amphioxiformes</taxon>
        <taxon>Branchiostomatidae</taxon>
        <taxon>Branchiostoma</taxon>
    </lineage>
</organism>
<accession>A0A8J9YW43</accession>
<protein>
    <submittedName>
        <fullName evidence="3">METTL23 protein</fullName>
    </submittedName>
</protein>
<dbReference type="Proteomes" id="UP000838412">
    <property type="component" value="Chromosome 13"/>
</dbReference>
<evidence type="ECO:0000313" key="4">
    <source>
        <dbReference type="Proteomes" id="UP000838412"/>
    </source>
</evidence>
<dbReference type="PANTHER" id="PTHR14614:SF44">
    <property type="entry name" value="PROTEIN N-LYSINE METHYLTRANSFERASE METTL21D"/>
    <property type="match status" value="1"/>
</dbReference>
<dbReference type="SUPFAM" id="SSF53335">
    <property type="entry name" value="S-adenosyl-L-methionine-dependent methyltransferases"/>
    <property type="match status" value="1"/>
</dbReference>
<name>A0A8J9YW43_BRALA</name>
<proteinExistence type="predicted"/>
<keyword evidence="2" id="KW-0949">S-adenosyl-L-methionine</keyword>
<keyword evidence="1" id="KW-0808">Transferase</keyword>